<proteinExistence type="predicted"/>
<dbReference type="Proteomes" id="UP000226431">
    <property type="component" value="Unassembled WGS sequence"/>
</dbReference>
<protein>
    <recommendedName>
        <fullName evidence="1">DUF7580 domain-containing protein</fullName>
    </recommendedName>
</protein>
<dbReference type="Pfam" id="PF24476">
    <property type="entry name" value="DUF7580"/>
    <property type="match status" value="1"/>
</dbReference>
<sequence length="280" mass="31425">MLPDVIQLPQVQMTCLTESEEWCILQKLSRLLKQMKTRYVADLQAPHDVAMLEAELRHTLYITGKTPPELAETQLQHCQEMLRDLCSLLESLAVSLPFTYNTPNTWNQGYSTYRRLRASIQSLESASGRVSLVTGDGEKLFELANSSSKELGQYLQTVTDCNDVISRHLTASPREPTISSISKHAGESAKWRTSRIRKRTKVVLGALFDHFRCGMTHDVLLRLSEDTGDDSEMHPSLQLMLHPCSGLTFLQEICCPSTVLCANSPSYHLLIDLSTLSTRG</sequence>
<evidence type="ECO:0000313" key="2">
    <source>
        <dbReference type="EMBL" id="PHH80669.1"/>
    </source>
</evidence>
<dbReference type="OrthoDB" id="1658288at2759"/>
<dbReference type="EMBL" id="NJES01000011">
    <property type="protein sequence ID" value="PHH80669.1"/>
    <property type="molecule type" value="Genomic_DNA"/>
</dbReference>
<dbReference type="AlphaFoldDB" id="A0A2C5XYB0"/>
<name>A0A2C5XYB0_9HYPO</name>
<accession>A0A2C5XYB0</accession>
<evidence type="ECO:0000313" key="3">
    <source>
        <dbReference type="Proteomes" id="UP000226431"/>
    </source>
</evidence>
<comment type="caution">
    <text evidence="2">The sequence shown here is derived from an EMBL/GenBank/DDBJ whole genome shotgun (WGS) entry which is preliminary data.</text>
</comment>
<organism evidence="2 3">
    <name type="scientific">Ophiocordyceps camponoti-rufipedis</name>
    <dbReference type="NCBI Taxonomy" id="2004952"/>
    <lineage>
        <taxon>Eukaryota</taxon>
        <taxon>Fungi</taxon>
        <taxon>Dikarya</taxon>
        <taxon>Ascomycota</taxon>
        <taxon>Pezizomycotina</taxon>
        <taxon>Sordariomycetes</taxon>
        <taxon>Hypocreomycetidae</taxon>
        <taxon>Hypocreales</taxon>
        <taxon>Ophiocordycipitaceae</taxon>
        <taxon>Ophiocordyceps</taxon>
    </lineage>
</organism>
<reference evidence="2 3" key="1">
    <citation type="submission" date="2017-06" db="EMBL/GenBank/DDBJ databases">
        <title>Ant-infecting Ophiocordyceps genomes reveal a high diversity of potential behavioral manipulation genes and a possible major role for enterotoxins.</title>
        <authorList>
            <person name="De Bekker C."/>
            <person name="Evans H.C."/>
            <person name="Brachmann A."/>
            <person name="Hughes D.P."/>
        </authorList>
    </citation>
    <scope>NUCLEOTIDE SEQUENCE [LARGE SCALE GENOMIC DNA]</scope>
    <source>
        <strain evidence="2 3">Map16</strain>
    </source>
</reference>
<feature type="domain" description="DUF7580" evidence="1">
    <location>
        <begin position="191"/>
        <end position="257"/>
    </location>
</feature>
<evidence type="ECO:0000259" key="1">
    <source>
        <dbReference type="Pfam" id="PF24476"/>
    </source>
</evidence>
<dbReference type="InterPro" id="IPR056002">
    <property type="entry name" value="DUF7580"/>
</dbReference>
<keyword evidence="3" id="KW-1185">Reference proteome</keyword>
<gene>
    <name evidence="2" type="ORF">CDD80_349</name>
</gene>